<evidence type="ECO:0000256" key="1">
    <source>
        <dbReference type="SAM" id="MobiDB-lite"/>
    </source>
</evidence>
<evidence type="ECO:0000313" key="4">
    <source>
        <dbReference type="Proteomes" id="UP000030689"/>
    </source>
</evidence>
<keyword evidence="2" id="KW-1133">Transmembrane helix</keyword>
<dbReference type="Proteomes" id="UP000030689">
    <property type="component" value="Unassembled WGS sequence"/>
</dbReference>
<reference evidence="3 4" key="1">
    <citation type="journal article" date="2013" name="Front. Plant Sci.">
        <title>The Reference Genome of the Halophytic Plant Eutrema salsugineum.</title>
        <authorList>
            <person name="Yang R."/>
            <person name="Jarvis D.E."/>
            <person name="Chen H."/>
            <person name="Beilstein M.A."/>
            <person name="Grimwood J."/>
            <person name="Jenkins J."/>
            <person name="Shu S."/>
            <person name="Prochnik S."/>
            <person name="Xin M."/>
            <person name="Ma C."/>
            <person name="Schmutz J."/>
            <person name="Wing R.A."/>
            <person name="Mitchell-Olds T."/>
            <person name="Schumaker K.S."/>
            <person name="Wang X."/>
        </authorList>
    </citation>
    <scope>NUCLEOTIDE SEQUENCE [LARGE SCALE GENOMIC DNA]</scope>
</reference>
<feature type="transmembrane region" description="Helical" evidence="2">
    <location>
        <begin position="62"/>
        <end position="84"/>
    </location>
</feature>
<name>V4LG51_EUTSA</name>
<keyword evidence="2" id="KW-0472">Membrane</keyword>
<feature type="region of interest" description="Disordered" evidence="1">
    <location>
        <begin position="87"/>
        <end position="114"/>
    </location>
</feature>
<keyword evidence="4" id="KW-1185">Reference proteome</keyword>
<evidence type="ECO:0000313" key="3">
    <source>
        <dbReference type="EMBL" id="ESQ41397.1"/>
    </source>
</evidence>
<feature type="region of interest" description="Disordered" evidence="1">
    <location>
        <begin position="1"/>
        <end position="52"/>
    </location>
</feature>
<dbReference type="OMA" id="IRFAFIC"/>
<keyword evidence="2" id="KW-0812">Transmembrane</keyword>
<dbReference type="eggNOG" id="ENOG502R69B">
    <property type="taxonomic scope" value="Eukaryota"/>
</dbReference>
<dbReference type="EMBL" id="KI517464">
    <property type="protein sequence ID" value="ESQ41397.1"/>
    <property type="molecule type" value="Genomic_DNA"/>
</dbReference>
<gene>
    <name evidence="3" type="ORF">EUTSA_v10014978mg</name>
</gene>
<protein>
    <submittedName>
        <fullName evidence="3">Uncharacterized protein</fullName>
    </submittedName>
</protein>
<dbReference type="AlphaFoldDB" id="V4LG51"/>
<evidence type="ECO:0000256" key="2">
    <source>
        <dbReference type="SAM" id="Phobius"/>
    </source>
</evidence>
<dbReference type="Gramene" id="ESQ41397">
    <property type="protein sequence ID" value="ESQ41397"/>
    <property type="gene ID" value="EUTSA_v10014978mg"/>
</dbReference>
<accession>V4LG51</accession>
<proteinExistence type="predicted"/>
<feature type="transmembrane region" description="Helical" evidence="2">
    <location>
        <begin position="119"/>
        <end position="137"/>
    </location>
</feature>
<organism evidence="3 4">
    <name type="scientific">Eutrema salsugineum</name>
    <name type="common">Saltwater cress</name>
    <name type="synonym">Sisymbrium salsugineum</name>
    <dbReference type="NCBI Taxonomy" id="72664"/>
    <lineage>
        <taxon>Eukaryota</taxon>
        <taxon>Viridiplantae</taxon>
        <taxon>Streptophyta</taxon>
        <taxon>Embryophyta</taxon>
        <taxon>Tracheophyta</taxon>
        <taxon>Spermatophyta</taxon>
        <taxon>Magnoliopsida</taxon>
        <taxon>eudicotyledons</taxon>
        <taxon>Gunneridae</taxon>
        <taxon>Pentapetalae</taxon>
        <taxon>rosids</taxon>
        <taxon>malvids</taxon>
        <taxon>Brassicales</taxon>
        <taxon>Brassicaceae</taxon>
        <taxon>Eutremeae</taxon>
        <taxon>Eutrema</taxon>
    </lineage>
</organism>
<sequence>MSTSTSPSPAPTPAPATTAARSNKTGLSYNRSLIKPEQFGLRTTKKDTKVGRRRRRRIIEMAARSPLIRFAFVCIVLAVLVMTAESHNGHHHGPTKAPSPAPMPHGPEAHAPAPSAATFSAYPQLIATALVGALSFVF</sequence>
<dbReference type="KEGG" id="eus:EUTSA_v10014978mg"/>